<dbReference type="SUPFAM" id="SSF55811">
    <property type="entry name" value="Nudix"/>
    <property type="match status" value="1"/>
</dbReference>
<sequence length="153" mass="16829">MESNTEHARPMASAGAVITDAQGRILIVKPTYKEGWNLPGGRIEPGETPSDACQREIHEELGLHLNVGRLLVDAKLLTPAGEHVYYVFDAGWLTDEQKAAIRVQESEIEQHQFSAPEDIGPDQIPPAARPMWEATLKALSGTEPEVLERTVQP</sequence>
<dbReference type="EMBL" id="BSBI01000013">
    <property type="protein sequence ID" value="GLF98079.1"/>
    <property type="molecule type" value="Genomic_DNA"/>
</dbReference>
<keyword evidence="7" id="KW-1185">Reference proteome</keyword>
<name>A0ABQ5P695_9ACTN</name>
<feature type="domain" description="Nudix hydrolase" evidence="5">
    <location>
        <begin position="8"/>
        <end position="139"/>
    </location>
</feature>
<comment type="caution">
    <text evidence="6">The sequence shown here is derived from an EMBL/GenBank/DDBJ whole genome shotgun (WGS) entry which is preliminary data.</text>
</comment>
<dbReference type="PROSITE" id="PS00893">
    <property type="entry name" value="NUDIX_BOX"/>
    <property type="match status" value="1"/>
</dbReference>
<dbReference type="InterPro" id="IPR020476">
    <property type="entry name" value="Nudix_hydrolase"/>
</dbReference>
<dbReference type="InterPro" id="IPR015797">
    <property type="entry name" value="NUDIX_hydrolase-like_dom_sf"/>
</dbReference>
<keyword evidence="3 4" id="KW-0378">Hydrolase</keyword>
<evidence type="ECO:0000313" key="6">
    <source>
        <dbReference type="EMBL" id="GLF98079.1"/>
    </source>
</evidence>
<comment type="cofactor">
    <cofactor evidence="1">
        <name>Mg(2+)</name>
        <dbReference type="ChEBI" id="CHEBI:18420"/>
    </cofactor>
</comment>
<evidence type="ECO:0000256" key="4">
    <source>
        <dbReference type="RuleBase" id="RU003476"/>
    </source>
</evidence>
<reference evidence="6 7" key="1">
    <citation type="submission" date="2022-10" db="EMBL/GenBank/DDBJ databases">
        <title>Draft genome sequence of Streptomyces sp. YSPA8.</title>
        <authorList>
            <person name="Moriuchi R."/>
            <person name="Dohra H."/>
            <person name="Yamamura H."/>
            <person name="Kodani S."/>
        </authorList>
    </citation>
    <scope>NUCLEOTIDE SEQUENCE [LARGE SCALE GENOMIC DNA]</scope>
    <source>
        <strain evidence="6 7">YSPA8</strain>
    </source>
</reference>
<evidence type="ECO:0000313" key="7">
    <source>
        <dbReference type="Proteomes" id="UP001291653"/>
    </source>
</evidence>
<evidence type="ECO:0000259" key="5">
    <source>
        <dbReference type="PROSITE" id="PS51462"/>
    </source>
</evidence>
<evidence type="ECO:0000256" key="3">
    <source>
        <dbReference type="ARBA" id="ARBA00022801"/>
    </source>
</evidence>
<evidence type="ECO:0000256" key="2">
    <source>
        <dbReference type="ARBA" id="ARBA00005582"/>
    </source>
</evidence>
<dbReference type="PRINTS" id="PR00502">
    <property type="entry name" value="NUDIXFAMILY"/>
</dbReference>
<dbReference type="InterPro" id="IPR020084">
    <property type="entry name" value="NUDIX_hydrolase_CS"/>
</dbReference>
<dbReference type="RefSeq" id="WP_323450068.1">
    <property type="nucleotide sequence ID" value="NZ_BSBI01000013.1"/>
</dbReference>
<dbReference type="PANTHER" id="PTHR43046:SF14">
    <property type="entry name" value="MUTT_NUDIX FAMILY PROTEIN"/>
    <property type="match status" value="1"/>
</dbReference>
<accession>A0ABQ5P695</accession>
<dbReference type="Pfam" id="PF00293">
    <property type="entry name" value="NUDIX"/>
    <property type="match status" value="1"/>
</dbReference>
<dbReference type="Proteomes" id="UP001291653">
    <property type="component" value="Unassembled WGS sequence"/>
</dbReference>
<dbReference type="GO" id="GO:0016787">
    <property type="term" value="F:hydrolase activity"/>
    <property type="evidence" value="ECO:0007669"/>
    <property type="project" value="UniProtKB-KW"/>
</dbReference>
<dbReference type="InterPro" id="IPR000086">
    <property type="entry name" value="NUDIX_hydrolase_dom"/>
</dbReference>
<gene>
    <name evidence="6" type="ORF">SYYSPA8_27300</name>
</gene>
<protein>
    <submittedName>
        <fullName evidence="6">NUDIX hydrolase</fullName>
    </submittedName>
</protein>
<dbReference type="CDD" id="cd18876">
    <property type="entry name" value="NUDIX_Hydrolase"/>
    <property type="match status" value="1"/>
</dbReference>
<proteinExistence type="inferred from homology"/>
<comment type="similarity">
    <text evidence="2 4">Belongs to the Nudix hydrolase family.</text>
</comment>
<dbReference type="PROSITE" id="PS51462">
    <property type="entry name" value="NUDIX"/>
    <property type="match status" value="1"/>
</dbReference>
<organism evidence="6 7">
    <name type="scientific">Streptomyces yaizuensis</name>
    <dbReference type="NCBI Taxonomy" id="2989713"/>
    <lineage>
        <taxon>Bacteria</taxon>
        <taxon>Bacillati</taxon>
        <taxon>Actinomycetota</taxon>
        <taxon>Actinomycetes</taxon>
        <taxon>Kitasatosporales</taxon>
        <taxon>Streptomycetaceae</taxon>
        <taxon>Streptomyces</taxon>
    </lineage>
</organism>
<evidence type="ECO:0000256" key="1">
    <source>
        <dbReference type="ARBA" id="ARBA00001946"/>
    </source>
</evidence>
<dbReference type="PANTHER" id="PTHR43046">
    <property type="entry name" value="GDP-MANNOSE MANNOSYL HYDROLASE"/>
    <property type="match status" value="1"/>
</dbReference>
<dbReference type="Gene3D" id="3.90.79.10">
    <property type="entry name" value="Nucleoside Triphosphate Pyrophosphohydrolase"/>
    <property type="match status" value="1"/>
</dbReference>